<name>A2EN32_TRIV3</name>
<reference evidence="2" key="1">
    <citation type="submission" date="2006-10" db="EMBL/GenBank/DDBJ databases">
        <authorList>
            <person name="Amadeo P."/>
            <person name="Zhao Q."/>
            <person name="Wortman J."/>
            <person name="Fraser-Liggett C."/>
            <person name="Carlton J."/>
        </authorList>
    </citation>
    <scope>NUCLEOTIDE SEQUENCE</scope>
    <source>
        <strain evidence="2">G3</strain>
    </source>
</reference>
<dbReference type="VEuPathDB" id="TrichDB:TVAGG3_0334630"/>
<dbReference type="VEuPathDB" id="TrichDB:TVAG_087180"/>
<dbReference type="InParanoid" id="A2EN32"/>
<dbReference type="InterPro" id="IPR016197">
    <property type="entry name" value="Chromo-like_dom_sf"/>
</dbReference>
<dbReference type="AlphaFoldDB" id="A2EN32"/>
<organism evidence="2 3">
    <name type="scientific">Trichomonas vaginalis (strain ATCC PRA-98 / G3)</name>
    <dbReference type="NCBI Taxonomy" id="412133"/>
    <lineage>
        <taxon>Eukaryota</taxon>
        <taxon>Metamonada</taxon>
        <taxon>Parabasalia</taxon>
        <taxon>Trichomonadida</taxon>
        <taxon>Trichomonadidae</taxon>
        <taxon>Trichomonas</taxon>
    </lineage>
</organism>
<gene>
    <name evidence="2" type="ORF">TVAG_087180</name>
</gene>
<feature type="compositionally biased region" description="Acidic residues" evidence="1">
    <location>
        <begin position="89"/>
        <end position="112"/>
    </location>
</feature>
<dbReference type="SMR" id="A2EN32"/>
<dbReference type="SUPFAM" id="SSF54160">
    <property type="entry name" value="Chromo domain-like"/>
    <property type="match status" value="1"/>
</dbReference>
<evidence type="ECO:0000313" key="3">
    <source>
        <dbReference type="Proteomes" id="UP000001542"/>
    </source>
</evidence>
<dbReference type="KEGG" id="tva:75650226"/>
<evidence type="ECO:0000256" key="1">
    <source>
        <dbReference type="SAM" id="MobiDB-lite"/>
    </source>
</evidence>
<dbReference type="OrthoDB" id="10265278at2759"/>
<feature type="region of interest" description="Disordered" evidence="1">
    <location>
        <begin position="87"/>
        <end position="112"/>
    </location>
</feature>
<dbReference type="RefSeq" id="XP_001318163.1">
    <property type="nucleotide sequence ID" value="XM_001318128.1"/>
</dbReference>
<accession>A2EN32</accession>
<protein>
    <submittedName>
        <fullName evidence="2">Uncharacterized protein</fullName>
    </submittedName>
</protein>
<dbReference type="EMBL" id="DS113436">
    <property type="protein sequence ID" value="EAY05940.1"/>
    <property type="molecule type" value="Genomic_DNA"/>
</dbReference>
<evidence type="ECO:0000313" key="2">
    <source>
        <dbReference type="EMBL" id="EAY05940.1"/>
    </source>
</evidence>
<reference evidence="2" key="2">
    <citation type="journal article" date="2007" name="Science">
        <title>Draft genome sequence of the sexually transmitted pathogen Trichomonas vaginalis.</title>
        <authorList>
            <person name="Carlton J.M."/>
            <person name="Hirt R.P."/>
            <person name="Silva J.C."/>
            <person name="Delcher A.L."/>
            <person name="Schatz M."/>
            <person name="Zhao Q."/>
            <person name="Wortman J.R."/>
            <person name="Bidwell S.L."/>
            <person name="Alsmark U.C.M."/>
            <person name="Besteiro S."/>
            <person name="Sicheritz-Ponten T."/>
            <person name="Noel C.J."/>
            <person name="Dacks J.B."/>
            <person name="Foster P.G."/>
            <person name="Simillion C."/>
            <person name="Van de Peer Y."/>
            <person name="Miranda-Saavedra D."/>
            <person name="Barton G.J."/>
            <person name="Westrop G.D."/>
            <person name="Mueller S."/>
            <person name="Dessi D."/>
            <person name="Fiori P.L."/>
            <person name="Ren Q."/>
            <person name="Paulsen I."/>
            <person name="Zhang H."/>
            <person name="Bastida-Corcuera F.D."/>
            <person name="Simoes-Barbosa A."/>
            <person name="Brown M.T."/>
            <person name="Hayes R.D."/>
            <person name="Mukherjee M."/>
            <person name="Okumura C.Y."/>
            <person name="Schneider R."/>
            <person name="Smith A.J."/>
            <person name="Vanacova S."/>
            <person name="Villalvazo M."/>
            <person name="Haas B.J."/>
            <person name="Pertea M."/>
            <person name="Feldblyum T.V."/>
            <person name="Utterback T.R."/>
            <person name="Shu C.L."/>
            <person name="Osoegawa K."/>
            <person name="de Jong P.J."/>
            <person name="Hrdy I."/>
            <person name="Horvathova L."/>
            <person name="Zubacova Z."/>
            <person name="Dolezal P."/>
            <person name="Malik S.B."/>
            <person name="Logsdon J.M. Jr."/>
            <person name="Henze K."/>
            <person name="Gupta A."/>
            <person name="Wang C.C."/>
            <person name="Dunne R.L."/>
            <person name="Upcroft J.A."/>
            <person name="Upcroft P."/>
            <person name="White O."/>
            <person name="Salzberg S.L."/>
            <person name="Tang P."/>
            <person name="Chiu C.-H."/>
            <person name="Lee Y.-S."/>
            <person name="Embley T.M."/>
            <person name="Coombs G.H."/>
            <person name="Mottram J.C."/>
            <person name="Tachezy J."/>
            <person name="Fraser-Liggett C.M."/>
            <person name="Johnson P.J."/>
        </authorList>
    </citation>
    <scope>NUCLEOTIDE SEQUENCE [LARGE SCALE GENOMIC DNA]</scope>
    <source>
        <strain evidence="2">G3</strain>
    </source>
</reference>
<sequence>MSEDIPNFEKPVNHTFTAGEQIYVIDPNGYDLYEAEIKSVGENSWHVHYPEYPEDDFTAKNTSRFLLKTDTNFKIYREQEDVRLAKTLEEEEESTGEPDDPEDEDAHIEEEE</sequence>
<keyword evidence="3" id="KW-1185">Reference proteome</keyword>
<proteinExistence type="predicted"/>
<dbReference type="Proteomes" id="UP000001542">
    <property type="component" value="Unassembled WGS sequence"/>
</dbReference>